<evidence type="ECO:0000256" key="6">
    <source>
        <dbReference type="ARBA" id="ARBA00022777"/>
    </source>
</evidence>
<keyword evidence="12" id="KW-1185">Reference proteome</keyword>
<evidence type="ECO:0000256" key="7">
    <source>
        <dbReference type="ARBA" id="ARBA00022989"/>
    </source>
</evidence>
<evidence type="ECO:0000256" key="1">
    <source>
        <dbReference type="ARBA" id="ARBA00004651"/>
    </source>
</evidence>
<dbReference type="InterPro" id="IPR003594">
    <property type="entry name" value="HATPase_dom"/>
</dbReference>
<dbReference type="GO" id="GO:0016301">
    <property type="term" value="F:kinase activity"/>
    <property type="evidence" value="ECO:0007669"/>
    <property type="project" value="UniProtKB-KW"/>
</dbReference>
<keyword evidence="2" id="KW-1003">Cell membrane</keyword>
<feature type="transmembrane region" description="Helical" evidence="9">
    <location>
        <begin position="297"/>
        <end position="315"/>
    </location>
</feature>
<dbReference type="Pfam" id="PF00672">
    <property type="entry name" value="HAMP"/>
    <property type="match status" value="1"/>
</dbReference>
<dbReference type="PANTHER" id="PTHR34220">
    <property type="entry name" value="SENSOR HISTIDINE KINASE YPDA"/>
    <property type="match status" value="1"/>
</dbReference>
<evidence type="ECO:0000256" key="5">
    <source>
        <dbReference type="ARBA" id="ARBA00022692"/>
    </source>
</evidence>
<evidence type="ECO:0000256" key="2">
    <source>
        <dbReference type="ARBA" id="ARBA00022475"/>
    </source>
</evidence>
<evidence type="ECO:0000256" key="9">
    <source>
        <dbReference type="SAM" id="Phobius"/>
    </source>
</evidence>
<name>A0ABS7C3I9_9BACL</name>
<evidence type="ECO:0000259" key="10">
    <source>
        <dbReference type="PROSITE" id="PS50885"/>
    </source>
</evidence>
<evidence type="ECO:0000256" key="8">
    <source>
        <dbReference type="ARBA" id="ARBA00023136"/>
    </source>
</evidence>
<feature type="transmembrane region" description="Helical" evidence="9">
    <location>
        <begin position="12"/>
        <end position="29"/>
    </location>
</feature>
<keyword evidence="5 9" id="KW-0812">Transmembrane</keyword>
<organism evidence="11 12">
    <name type="scientific">Paenibacillus sepulcri</name>
    <dbReference type="NCBI Taxonomy" id="359917"/>
    <lineage>
        <taxon>Bacteria</taxon>
        <taxon>Bacillati</taxon>
        <taxon>Bacillota</taxon>
        <taxon>Bacilli</taxon>
        <taxon>Bacillales</taxon>
        <taxon>Paenibacillaceae</taxon>
        <taxon>Paenibacillus</taxon>
    </lineage>
</organism>
<dbReference type="Gene3D" id="3.30.565.10">
    <property type="entry name" value="Histidine kinase-like ATPase, C-terminal domain"/>
    <property type="match status" value="1"/>
</dbReference>
<evidence type="ECO:0000313" key="12">
    <source>
        <dbReference type="Proteomes" id="UP001519887"/>
    </source>
</evidence>
<dbReference type="SMART" id="SM00304">
    <property type="entry name" value="HAMP"/>
    <property type="match status" value="1"/>
</dbReference>
<dbReference type="Pfam" id="PF02743">
    <property type="entry name" value="dCache_1"/>
    <property type="match status" value="1"/>
</dbReference>
<dbReference type="PROSITE" id="PS50885">
    <property type="entry name" value="HAMP"/>
    <property type="match status" value="1"/>
</dbReference>
<protein>
    <submittedName>
        <fullName evidence="11">Histidine kinase</fullName>
    </submittedName>
</protein>
<dbReference type="InterPro" id="IPR010559">
    <property type="entry name" value="Sig_transdc_His_kin_internal"/>
</dbReference>
<dbReference type="RefSeq" id="WP_210040900.1">
    <property type="nucleotide sequence ID" value="NZ_JBHLVU010000021.1"/>
</dbReference>
<dbReference type="InterPro" id="IPR033479">
    <property type="entry name" value="dCache_1"/>
</dbReference>
<keyword evidence="7 9" id="KW-1133">Transmembrane helix</keyword>
<dbReference type="Pfam" id="PF06580">
    <property type="entry name" value="His_kinase"/>
    <property type="match status" value="1"/>
</dbReference>
<dbReference type="InterPro" id="IPR036890">
    <property type="entry name" value="HATPase_C_sf"/>
</dbReference>
<gene>
    <name evidence="11" type="ORF">K0U00_15670</name>
</gene>
<dbReference type="EMBL" id="JAHZIK010000369">
    <property type="protein sequence ID" value="MBW7455464.1"/>
    <property type="molecule type" value="Genomic_DNA"/>
</dbReference>
<evidence type="ECO:0000313" key="11">
    <source>
        <dbReference type="EMBL" id="MBW7455464.1"/>
    </source>
</evidence>
<comment type="caution">
    <text evidence="11">The sequence shown here is derived from an EMBL/GenBank/DDBJ whole genome shotgun (WGS) entry which is preliminary data.</text>
</comment>
<sequence>MRFRSLYAKLTFYFLVVIGLTLSGVGISYTTSTRELDELAEKQMQQIVRNAVHHTDLYLKDYERSMVSLLTFRYVMEFMDLPTDREEYDYYNYRKMIREVVADPLFIRNPKIASIYLISDKGNAVYYFNEVSEQSFSPEEIRRQRDYFMGNTSPHGQLSILKNSILTGQENQMVTLVRRIRGYSSPELSGLLAIELRSADLSALWKGVDLGKFGYLFITDANGNVIYHPEEMKEGTVLPDAVRTKLEHSGDAAFFDDSEGEKRMYMAETSDYSHWKLIVSMPVDEVRKPVTNIRNSTLVIGMFTLLLAILLAYRFSKSITRPIQKLKLGMRETEKGNWAPIPLPKHRDEVAELILRYNLMVKRLSDAVDKVVQVELSNQEIRLERQRAEFQSLQLQINPHFMYNTLETIVCYAAVQDSEDITEIVTALAYMLRYSVQTNLEEITVANELKHVMYYMKVMQHRIGREFEIEVAARPEYLLHAMVRLTLQPLVENVFQHAFPEGVEEYHFIRIDCGEENGVFWVSVEDNGCGMPPESLARLRQKLRANRLADEEDQGNAGHKGGIGVLNVHRRIQMVFGDRFGLRIESEEQQGMKVTMLMPKSSQVTRNKTERPAPA</sequence>
<keyword evidence="8 9" id="KW-0472">Membrane</keyword>
<dbReference type="InterPro" id="IPR050640">
    <property type="entry name" value="Bact_2-comp_sensor_kinase"/>
</dbReference>
<feature type="domain" description="HAMP" evidence="10">
    <location>
        <begin position="317"/>
        <end position="369"/>
    </location>
</feature>
<dbReference type="Gene3D" id="6.10.340.10">
    <property type="match status" value="1"/>
</dbReference>
<keyword evidence="6 11" id="KW-0418">Kinase</keyword>
<evidence type="ECO:0000256" key="4">
    <source>
        <dbReference type="ARBA" id="ARBA00022679"/>
    </source>
</evidence>
<comment type="subcellular location">
    <subcellularLocation>
        <location evidence="1">Cell membrane</location>
        <topology evidence="1">Multi-pass membrane protein</topology>
    </subcellularLocation>
</comment>
<reference evidence="11 12" key="1">
    <citation type="submission" date="2021-07" db="EMBL/GenBank/DDBJ databases">
        <title>Paenibacillus radiodurans sp. nov., isolated from the southeastern edge of Tengger Desert.</title>
        <authorList>
            <person name="Zhang G."/>
        </authorList>
    </citation>
    <scope>NUCLEOTIDE SEQUENCE [LARGE SCALE GENOMIC DNA]</scope>
    <source>
        <strain evidence="11 12">CCM 7311</strain>
    </source>
</reference>
<keyword evidence="3" id="KW-0597">Phosphoprotein</keyword>
<dbReference type="CDD" id="cd06225">
    <property type="entry name" value="HAMP"/>
    <property type="match status" value="1"/>
</dbReference>
<dbReference type="SUPFAM" id="SSF55874">
    <property type="entry name" value="ATPase domain of HSP90 chaperone/DNA topoisomerase II/histidine kinase"/>
    <property type="match status" value="1"/>
</dbReference>
<dbReference type="PANTHER" id="PTHR34220:SF7">
    <property type="entry name" value="SENSOR HISTIDINE KINASE YPDA"/>
    <property type="match status" value="1"/>
</dbReference>
<dbReference type="Gene3D" id="3.30.450.20">
    <property type="entry name" value="PAS domain"/>
    <property type="match status" value="1"/>
</dbReference>
<dbReference type="Proteomes" id="UP001519887">
    <property type="component" value="Unassembled WGS sequence"/>
</dbReference>
<accession>A0ABS7C3I9</accession>
<dbReference type="CDD" id="cd12912">
    <property type="entry name" value="PDC2_MCP_like"/>
    <property type="match status" value="1"/>
</dbReference>
<evidence type="ECO:0000256" key="3">
    <source>
        <dbReference type="ARBA" id="ARBA00022553"/>
    </source>
</evidence>
<keyword evidence="4" id="KW-0808">Transferase</keyword>
<proteinExistence type="predicted"/>
<dbReference type="InterPro" id="IPR003660">
    <property type="entry name" value="HAMP_dom"/>
</dbReference>
<dbReference type="Pfam" id="PF02518">
    <property type="entry name" value="HATPase_c"/>
    <property type="match status" value="1"/>
</dbReference>